<dbReference type="Proteomes" id="UP000289738">
    <property type="component" value="Chromosome B01"/>
</dbReference>
<gene>
    <name evidence="2" type="ORF">Ahy_B01g052882</name>
</gene>
<accession>A0A445AQN9</accession>
<dbReference type="AlphaFoldDB" id="A0A445AQN9"/>
<sequence length="169" mass="18857">MVKNCLAFYFIHEKIYWFVWLLKGYGMPQSWTRLAIIHCHSLLIGSELQPLYIWENTLLMEAASTLNIVLCNLDNGGLEFSLVEPTPLDVSMGFLVSPLYRCLGSSSSKSGKELETNRVEPLEQPSSLPPTSTEIRAVSLSIKVVMTHPDERNGKPLGVTRNAQNGCCL</sequence>
<comment type="caution">
    <text evidence="2">The sequence shown here is derived from an EMBL/GenBank/DDBJ whole genome shotgun (WGS) entry which is preliminary data.</text>
</comment>
<feature type="region of interest" description="Disordered" evidence="1">
    <location>
        <begin position="106"/>
        <end position="131"/>
    </location>
</feature>
<reference evidence="2 3" key="1">
    <citation type="submission" date="2019-01" db="EMBL/GenBank/DDBJ databases">
        <title>Sequencing of cultivated peanut Arachis hypogaea provides insights into genome evolution and oil improvement.</title>
        <authorList>
            <person name="Chen X."/>
        </authorList>
    </citation>
    <scope>NUCLEOTIDE SEQUENCE [LARGE SCALE GENOMIC DNA]</scope>
    <source>
        <strain evidence="3">cv. Fuhuasheng</strain>
        <tissue evidence="2">Leaves</tissue>
    </source>
</reference>
<organism evidence="2 3">
    <name type="scientific">Arachis hypogaea</name>
    <name type="common">Peanut</name>
    <dbReference type="NCBI Taxonomy" id="3818"/>
    <lineage>
        <taxon>Eukaryota</taxon>
        <taxon>Viridiplantae</taxon>
        <taxon>Streptophyta</taxon>
        <taxon>Embryophyta</taxon>
        <taxon>Tracheophyta</taxon>
        <taxon>Spermatophyta</taxon>
        <taxon>Magnoliopsida</taxon>
        <taxon>eudicotyledons</taxon>
        <taxon>Gunneridae</taxon>
        <taxon>Pentapetalae</taxon>
        <taxon>rosids</taxon>
        <taxon>fabids</taxon>
        <taxon>Fabales</taxon>
        <taxon>Fabaceae</taxon>
        <taxon>Papilionoideae</taxon>
        <taxon>50 kb inversion clade</taxon>
        <taxon>dalbergioids sensu lato</taxon>
        <taxon>Dalbergieae</taxon>
        <taxon>Pterocarpus clade</taxon>
        <taxon>Arachis</taxon>
    </lineage>
</organism>
<protein>
    <submittedName>
        <fullName evidence="2">Uncharacterized protein</fullName>
    </submittedName>
</protein>
<evidence type="ECO:0000256" key="1">
    <source>
        <dbReference type="SAM" id="MobiDB-lite"/>
    </source>
</evidence>
<keyword evidence="3" id="KW-1185">Reference proteome</keyword>
<evidence type="ECO:0000313" key="3">
    <source>
        <dbReference type="Proteomes" id="UP000289738"/>
    </source>
</evidence>
<proteinExistence type="predicted"/>
<name>A0A445AQN9_ARAHY</name>
<dbReference type="EMBL" id="SDMP01000011">
    <property type="protein sequence ID" value="RYR28721.1"/>
    <property type="molecule type" value="Genomic_DNA"/>
</dbReference>
<feature type="compositionally biased region" description="Basic and acidic residues" evidence="1">
    <location>
        <begin position="110"/>
        <end position="121"/>
    </location>
</feature>
<evidence type="ECO:0000313" key="2">
    <source>
        <dbReference type="EMBL" id="RYR28721.1"/>
    </source>
</evidence>